<reference evidence="3 4" key="1">
    <citation type="journal article" date="2019" name="Genome Biol. Evol.">
        <title>Day and night: Metabolic profiles and evolutionary relationships of six axenic non-marine cyanobacteria.</title>
        <authorList>
            <person name="Will S.E."/>
            <person name="Henke P."/>
            <person name="Boedeker C."/>
            <person name="Huang S."/>
            <person name="Brinkmann H."/>
            <person name="Rohde M."/>
            <person name="Jarek M."/>
            <person name="Friedl T."/>
            <person name="Seufert S."/>
            <person name="Schumacher M."/>
            <person name="Overmann J."/>
            <person name="Neumann-Schaal M."/>
            <person name="Petersen J."/>
        </authorList>
    </citation>
    <scope>NUCLEOTIDE SEQUENCE [LARGE SCALE GENOMIC DNA]</scope>
    <source>
        <strain evidence="3 4">SAG 1403-4b</strain>
    </source>
</reference>
<keyword evidence="1" id="KW-0605">Phycobilisome</keyword>
<gene>
    <name evidence="3" type="ORF">DSM107003_21390</name>
</gene>
<sequence length="176" mass="19694">MTTSYNKTASQAQSQSTQNLVEEFNSLDTDAKLAWLYFVYEKMGDTVTPAAPGAAEPELAPMLVEDYLQLSDEKQLEIMRDIVNCQDTTYSRAYGALKENNQLFVWYVWAEAMGDTVVGMPENYQSTEAINSLLAKIEEIDFQEQISVLRTIAGEMGYSDVQPIPTQVETGKTSSF</sequence>
<dbReference type="OrthoDB" id="511607at2"/>
<dbReference type="Proteomes" id="UP000276103">
    <property type="component" value="Unassembled WGS sequence"/>
</dbReference>
<protein>
    <recommendedName>
        <fullName evidence="2">OCP N-terminal domain-containing protein</fullName>
    </recommendedName>
</protein>
<dbReference type="InterPro" id="IPR015233">
    <property type="entry name" value="Orange_carotenoid-bd_N"/>
</dbReference>
<dbReference type="Pfam" id="PF09150">
    <property type="entry name" value="Carot_N"/>
    <property type="match status" value="1"/>
</dbReference>
<keyword evidence="4" id="KW-1185">Reference proteome</keyword>
<dbReference type="AlphaFoldDB" id="A0A3S1AA31"/>
<dbReference type="RefSeq" id="WP_127053936.1">
    <property type="nucleotide sequence ID" value="NZ_RSCM01000006.1"/>
</dbReference>
<evidence type="ECO:0000256" key="1">
    <source>
        <dbReference type="PROSITE-ProRule" id="PRU01109"/>
    </source>
</evidence>
<organism evidence="3 4">
    <name type="scientific">Trichormus variabilis SAG 1403-4b</name>
    <dbReference type="NCBI Taxonomy" id="447716"/>
    <lineage>
        <taxon>Bacteria</taxon>
        <taxon>Bacillati</taxon>
        <taxon>Cyanobacteriota</taxon>
        <taxon>Cyanophyceae</taxon>
        <taxon>Nostocales</taxon>
        <taxon>Nostocaceae</taxon>
        <taxon>Trichormus</taxon>
    </lineage>
</organism>
<keyword evidence="1" id="KW-0042">Antenna complex</keyword>
<evidence type="ECO:0000259" key="2">
    <source>
        <dbReference type="PROSITE" id="PS51773"/>
    </source>
</evidence>
<dbReference type="GO" id="GO:0031404">
    <property type="term" value="F:chloride ion binding"/>
    <property type="evidence" value="ECO:0007669"/>
    <property type="project" value="InterPro"/>
</dbReference>
<accession>A0A3S1AA31</accession>
<evidence type="ECO:0000313" key="4">
    <source>
        <dbReference type="Proteomes" id="UP000276103"/>
    </source>
</evidence>
<dbReference type="InterPro" id="IPR036917">
    <property type="entry name" value="Orange_carotenoid-bd_N_sf"/>
</dbReference>
<keyword evidence="1" id="KW-0793">Thylakoid</keyword>
<name>A0A3S1AA31_ANAVA</name>
<feature type="domain" description="OCP N-terminal" evidence="2">
    <location>
        <begin position="14"/>
        <end position="164"/>
    </location>
</feature>
<dbReference type="EMBL" id="RSCM01000006">
    <property type="protein sequence ID" value="RUS96733.1"/>
    <property type="molecule type" value="Genomic_DNA"/>
</dbReference>
<keyword evidence="1" id="KW-0157">Chromophore</keyword>
<proteinExistence type="inferred from homology"/>
<evidence type="ECO:0000313" key="3">
    <source>
        <dbReference type="EMBL" id="RUS96733.1"/>
    </source>
</evidence>
<dbReference type="Gene3D" id="1.10.2090.10">
    <property type="entry name" value="Orange carotenoid-binding protein, N-terminal domain"/>
    <property type="match status" value="1"/>
</dbReference>
<dbReference type="SUPFAM" id="SSF81930">
    <property type="entry name" value="Orange carotenoid protein, N-terminal domain"/>
    <property type="match status" value="1"/>
</dbReference>
<dbReference type="PROSITE" id="PS51773">
    <property type="entry name" value="OCP_N"/>
    <property type="match status" value="1"/>
</dbReference>
<keyword evidence="1" id="KW-0472">Membrane</keyword>
<dbReference type="GO" id="GO:0016037">
    <property type="term" value="P:light absorption"/>
    <property type="evidence" value="ECO:0007669"/>
    <property type="project" value="UniProtKB-UniRule"/>
</dbReference>
<comment type="caution">
    <text evidence="3">The sequence shown here is derived from an EMBL/GenBank/DDBJ whole genome shotgun (WGS) entry which is preliminary data.</text>
</comment>
<comment type="similarity">
    <text evidence="1">Belongs to the orange carotenoid-binding protein family.</text>
</comment>
<dbReference type="GO" id="GO:0030089">
    <property type="term" value="C:phycobilisome"/>
    <property type="evidence" value="ECO:0007669"/>
    <property type="project" value="UniProtKB-UniRule"/>
</dbReference>